<dbReference type="Proteomes" id="UP001431783">
    <property type="component" value="Unassembled WGS sequence"/>
</dbReference>
<feature type="domain" description="WSC" evidence="6">
    <location>
        <begin position="155"/>
        <end position="249"/>
    </location>
</feature>
<protein>
    <recommendedName>
        <fullName evidence="6">WSC domain-containing protein</fullName>
    </recommendedName>
</protein>
<accession>A0AAW1URX9</accession>
<evidence type="ECO:0000259" key="6">
    <source>
        <dbReference type="PROSITE" id="PS51212"/>
    </source>
</evidence>
<evidence type="ECO:0000256" key="5">
    <source>
        <dbReference type="SAM" id="Phobius"/>
    </source>
</evidence>
<sequence>MVIVRNTALRWIRRNKILFIFGITILLFQIFLTMKFFAISKNSREQKWQPVLEKSINTVFSGADRLKSGSFDDEAASNIVQNKDIKVKINTHLKLEKLEFSPNCKISGREAVLAINRAKTRKCKQLITNVTCLSLIGELYPEKLPNFCLDERNNFGKSLGCFKDEKDFRLLSGFYGVFNKDNSPVNCMKLCLQSGFPFSGVEYSNECFCGTDEPSIGKKLPDSSCNMKCPGDVHKACGGYFTINIYHTGIKKFVPQIANTGSGTGKPVRIVFLLTLNGRALRQIKRLLKMIYDKNHFYYIHIDVIC</sequence>
<comment type="subcellular location">
    <subcellularLocation>
        <location evidence="1">Golgi apparatus membrane</location>
        <topology evidence="1">Single-pass type II membrane protein</topology>
    </subcellularLocation>
</comment>
<dbReference type="AlphaFoldDB" id="A0AAW1URX9"/>
<keyword evidence="8" id="KW-1185">Reference proteome</keyword>
<dbReference type="PANTHER" id="PTHR46025:SF3">
    <property type="entry name" value="XYLOSYLTRANSFERASE OXT"/>
    <property type="match status" value="1"/>
</dbReference>
<keyword evidence="5" id="KW-0472">Membrane</keyword>
<reference evidence="7 8" key="1">
    <citation type="submission" date="2023-03" db="EMBL/GenBank/DDBJ databases">
        <title>Genome insight into feeding habits of ladybird beetles.</title>
        <authorList>
            <person name="Li H.-S."/>
            <person name="Huang Y.-H."/>
            <person name="Pang H."/>
        </authorList>
    </citation>
    <scope>NUCLEOTIDE SEQUENCE [LARGE SCALE GENOMIC DNA]</scope>
    <source>
        <strain evidence="7">SYSU_2023b</strain>
        <tissue evidence="7">Whole body</tissue>
    </source>
</reference>
<dbReference type="EMBL" id="JARQZJ010000078">
    <property type="protein sequence ID" value="KAK9882571.1"/>
    <property type="molecule type" value="Genomic_DNA"/>
</dbReference>
<dbReference type="PROSITE" id="PS51212">
    <property type="entry name" value="WSC"/>
    <property type="match status" value="1"/>
</dbReference>
<keyword evidence="4 5" id="KW-1133">Transmembrane helix</keyword>
<evidence type="ECO:0000256" key="4">
    <source>
        <dbReference type="ARBA" id="ARBA00022989"/>
    </source>
</evidence>
<evidence type="ECO:0000256" key="3">
    <source>
        <dbReference type="ARBA" id="ARBA00022968"/>
    </source>
</evidence>
<dbReference type="InterPro" id="IPR002889">
    <property type="entry name" value="WSC_carb-bd"/>
</dbReference>
<evidence type="ECO:0000313" key="7">
    <source>
        <dbReference type="EMBL" id="KAK9882571.1"/>
    </source>
</evidence>
<proteinExistence type="predicted"/>
<evidence type="ECO:0000256" key="1">
    <source>
        <dbReference type="ARBA" id="ARBA00004323"/>
    </source>
</evidence>
<dbReference type="GO" id="GO:0050650">
    <property type="term" value="P:chondroitin sulfate proteoglycan biosynthetic process"/>
    <property type="evidence" value="ECO:0007669"/>
    <property type="project" value="TreeGrafter"/>
</dbReference>
<keyword evidence="2 5" id="KW-0812">Transmembrane</keyword>
<dbReference type="GO" id="GO:0030158">
    <property type="term" value="F:protein xylosyltransferase activity"/>
    <property type="evidence" value="ECO:0007669"/>
    <property type="project" value="InterPro"/>
</dbReference>
<keyword evidence="3" id="KW-0735">Signal-anchor</keyword>
<evidence type="ECO:0000256" key="2">
    <source>
        <dbReference type="ARBA" id="ARBA00022692"/>
    </source>
</evidence>
<dbReference type="GO" id="GO:0000139">
    <property type="term" value="C:Golgi membrane"/>
    <property type="evidence" value="ECO:0007669"/>
    <property type="project" value="UniProtKB-SubCell"/>
</dbReference>
<dbReference type="PANTHER" id="PTHR46025">
    <property type="entry name" value="XYLOSYLTRANSFERASE OXT"/>
    <property type="match status" value="1"/>
</dbReference>
<name>A0AAW1URX9_9CUCU</name>
<evidence type="ECO:0000313" key="8">
    <source>
        <dbReference type="Proteomes" id="UP001431783"/>
    </source>
</evidence>
<organism evidence="7 8">
    <name type="scientific">Henosepilachna vigintioctopunctata</name>
    <dbReference type="NCBI Taxonomy" id="420089"/>
    <lineage>
        <taxon>Eukaryota</taxon>
        <taxon>Metazoa</taxon>
        <taxon>Ecdysozoa</taxon>
        <taxon>Arthropoda</taxon>
        <taxon>Hexapoda</taxon>
        <taxon>Insecta</taxon>
        <taxon>Pterygota</taxon>
        <taxon>Neoptera</taxon>
        <taxon>Endopterygota</taxon>
        <taxon>Coleoptera</taxon>
        <taxon>Polyphaga</taxon>
        <taxon>Cucujiformia</taxon>
        <taxon>Coccinelloidea</taxon>
        <taxon>Coccinellidae</taxon>
        <taxon>Epilachninae</taxon>
        <taxon>Epilachnini</taxon>
        <taxon>Henosepilachna</taxon>
    </lineage>
</organism>
<dbReference type="InterPro" id="IPR043538">
    <property type="entry name" value="XYLT"/>
</dbReference>
<feature type="transmembrane region" description="Helical" evidence="5">
    <location>
        <begin position="17"/>
        <end position="38"/>
    </location>
</feature>
<dbReference type="SMART" id="SM00321">
    <property type="entry name" value="WSC"/>
    <property type="match status" value="1"/>
</dbReference>
<dbReference type="GO" id="GO:0015012">
    <property type="term" value="P:heparan sulfate proteoglycan biosynthetic process"/>
    <property type="evidence" value="ECO:0007669"/>
    <property type="project" value="TreeGrafter"/>
</dbReference>
<comment type="caution">
    <text evidence="7">The sequence shown here is derived from an EMBL/GenBank/DDBJ whole genome shotgun (WGS) entry which is preliminary data.</text>
</comment>
<gene>
    <name evidence="7" type="ORF">WA026_022199</name>
</gene>
<dbReference type="Pfam" id="PF01822">
    <property type="entry name" value="WSC"/>
    <property type="match status" value="1"/>
</dbReference>